<dbReference type="RefSeq" id="WP_246972785.1">
    <property type="nucleotide sequence ID" value="NZ_CP095397.1"/>
</dbReference>
<gene>
    <name evidence="3" type="primary">npdG</name>
    <name evidence="3" type="ORF">ACFOZ7_16485</name>
</gene>
<dbReference type="Gene3D" id="3.40.50.720">
    <property type="entry name" value="NAD(P)-binding Rossmann-like Domain"/>
    <property type="match status" value="1"/>
</dbReference>
<dbReference type="Pfam" id="PF03807">
    <property type="entry name" value="F420_oxidored"/>
    <property type="match status" value="1"/>
</dbReference>
<feature type="domain" description="Pyrroline-5-carboxylate reductase catalytic N-terminal" evidence="2">
    <location>
        <begin position="2"/>
        <end position="105"/>
    </location>
</feature>
<dbReference type="Proteomes" id="UP001595821">
    <property type="component" value="Unassembled WGS sequence"/>
</dbReference>
<protein>
    <submittedName>
        <fullName evidence="3">NADPH-dependent F420 reductase</fullName>
    </submittedName>
</protein>
<dbReference type="InterPro" id="IPR051267">
    <property type="entry name" value="STEAP_metalloreductase"/>
</dbReference>
<dbReference type="PANTHER" id="PTHR14239:SF0">
    <property type="entry name" value="F420-DEPENDENT NADP REDUCTASE"/>
    <property type="match status" value="1"/>
</dbReference>
<dbReference type="SUPFAM" id="SSF51735">
    <property type="entry name" value="NAD(P)-binding Rossmann-fold domains"/>
    <property type="match status" value="1"/>
</dbReference>
<dbReference type="GO" id="GO:0016491">
    <property type="term" value="F:oxidoreductase activity"/>
    <property type="evidence" value="ECO:0007669"/>
    <property type="project" value="UniProtKB-KW"/>
</dbReference>
<name>A0ABD5P3G7_9EURY</name>
<evidence type="ECO:0000313" key="4">
    <source>
        <dbReference type="Proteomes" id="UP001595821"/>
    </source>
</evidence>
<dbReference type="NCBIfam" id="TIGR01915">
    <property type="entry name" value="npdG"/>
    <property type="match status" value="1"/>
</dbReference>
<evidence type="ECO:0000256" key="1">
    <source>
        <dbReference type="ARBA" id="ARBA00023002"/>
    </source>
</evidence>
<dbReference type="InterPro" id="IPR010185">
    <property type="entry name" value="NpdG"/>
</dbReference>
<evidence type="ECO:0000259" key="2">
    <source>
        <dbReference type="Pfam" id="PF03807"/>
    </source>
</evidence>
<dbReference type="InterPro" id="IPR028939">
    <property type="entry name" value="P5C_Rdtase_cat_N"/>
</dbReference>
<dbReference type="PANTHER" id="PTHR14239">
    <property type="entry name" value="DUDULIN-RELATED"/>
    <property type="match status" value="1"/>
</dbReference>
<evidence type="ECO:0000313" key="3">
    <source>
        <dbReference type="EMBL" id="MFC4248508.1"/>
    </source>
</evidence>
<sequence>MRIALLGGTGDIGQGLALRWAYDTNHEILIGSRDPEKARTAAEEYETELDSRGADRTIKGFGNEMAADRADVAVLAVPPYHVGDTVDAVADKLDEETVLVSPAVGMKGDDDGLHYHPPSTGSVTELVASRAPDAVPVVGAFHNLSADRLANLDLELEVDTLLVGDDDDAKETVRLLAEGIDGLRVLDAGPLANAAEVESVTPLLINVARYNDEMHDVGVRFT</sequence>
<keyword evidence="1" id="KW-0560">Oxidoreductase</keyword>
<proteinExistence type="predicted"/>
<organism evidence="3 4">
    <name type="scientific">Natribaculum luteum</name>
    <dbReference type="NCBI Taxonomy" id="1586232"/>
    <lineage>
        <taxon>Archaea</taxon>
        <taxon>Methanobacteriati</taxon>
        <taxon>Methanobacteriota</taxon>
        <taxon>Stenosarchaea group</taxon>
        <taxon>Halobacteria</taxon>
        <taxon>Halobacteriales</taxon>
        <taxon>Natrialbaceae</taxon>
        <taxon>Natribaculum</taxon>
    </lineage>
</organism>
<dbReference type="EMBL" id="JBHSDJ010000124">
    <property type="protein sequence ID" value="MFC4248508.1"/>
    <property type="molecule type" value="Genomic_DNA"/>
</dbReference>
<comment type="caution">
    <text evidence="3">The sequence shown here is derived from an EMBL/GenBank/DDBJ whole genome shotgun (WGS) entry which is preliminary data.</text>
</comment>
<dbReference type="GeneID" id="71853190"/>
<reference evidence="3 4" key="1">
    <citation type="journal article" date="2014" name="Int. J. Syst. Evol. Microbiol.">
        <title>Complete genome sequence of Corynebacterium casei LMG S-19264T (=DSM 44701T), isolated from a smear-ripened cheese.</title>
        <authorList>
            <consortium name="US DOE Joint Genome Institute (JGI-PGF)"/>
            <person name="Walter F."/>
            <person name="Albersmeier A."/>
            <person name="Kalinowski J."/>
            <person name="Ruckert C."/>
        </authorList>
    </citation>
    <scope>NUCLEOTIDE SEQUENCE [LARGE SCALE GENOMIC DNA]</scope>
    <source>
        <strain evidence="3 4">IBRC-M 10912</strain>
    </source>
</reference>
<accession>A0ABD5P3G7</accession>
<dbReference type="InterPro" id="IPR036291">
    <property type="entry name" value="NAD(P)-bd_dom_sf"/>
</dbReference>
<dbReference type="AlphaFoldDB" id="A0ABD5P3G7"/>